<proteinExistence type="predicted"/>
<accession>A0A873QK85</accession>
<keyword evidence="3" id="KW-0378">Hydrolase</keyword>
<dbReference type="EMBL" id="MT577035">
    <property type="protein sequence ID" value="QPA36177.1"/>
    <property type="molecule type" value="Genomic_DNA"/>
</dbReference>
<name>A0A873QK85_PISTI</name>
<evidence type="ECO:0000259" key="2">
    <source>
        <dbReference type="Pfam" id="PF03161"/>
    </source>
</evidence>
<dbReference type="AlphaFoldDB" id="A0A873QK85"/>
<organism evidence="3">
    <name type="scientific">Pisolithus tinctorius</name>
    <name type="common">Dead man's foot</name>
    <name type="synonym">Scleroderma tinctorium</name>
    <dbReference type="NCBI Taxonomy" id="37468"/>
    <lineage>
        <taxon>Eukaryota</taxon>
        <taxon>Fungi</taxon>
        <taxon>Dikarya</taxon>
        <taxon>Basidiomycota</taxon>
        <taxon>Agaricomycotina</taxon>
        <taxon>Agaricomycetes</taxon>
        <taxon>Agaricomycetidae</taxon>
        <taxon>Boletales</taxon>
        <taxon>Sclerodermatineae</taxon>
        <taxon>Pisolithaceae</taxon>
        <taxon>Pisolithus</taxon>
    </lineage>
</organism>
<dbReference type="GeneID" id="63647930"/>
<dbReference type="Gene3D" id="3.10.28.10">
    <property type="entry name" value="Homing endonucleases"/>
    <property type="match status" value="2"/>
</dbReference>
<keyword evidence="3" id="KW-0540">Nuclease</keyword>
<dbReference type="RefSeq" id="YP_010041400.1">
    <property type="nucleotide sequence ID" value="NC_054202.1"/>
</dbReference>
<dbReference type="InterPro" id="IPR004860">
    <property type="entry name" value="LAGLIDADG_dom"/>
</dbReference>
<evidence type="ECO:0000313" key="3">
    <source>
        <dbReference type="EMBL" id="QPA36177.1"/>
    </source>
</evidence>
<keyword evidence="3" id="KW-0496">Mitochondrion</keyword>
<gene>
    <name evidence="3" type="primary">orf265</name>
</gene>
<dbReference type="Pfam" id="PF03161">
    <property type="entry name" value="LAGLIDADG_2"/>
    <property type="match status" value="1"/>
</dbReference>
<keyword evidence="3" id="KW-0255">Endonuclease</keyword>
<dbReference type="InterPro" id="IPR027434">
    <property type="entry name" value="Homing_endonucl"/>
</dbReference>
<dbReference type="GO" id="GO:0004519">
    <property type="term" value="F:endonuclease activity"/>
    <property type="evidence" value="ECO:0007669"/>
    <property type="project" value="UniProtKB-KW"/>
</dbReference>
<comment type="function">
    <text evidence="1">Mitochondrial DNA endonuclease involved in intron homing.</text>
</comment>
<sequence length="265" mass="30827">MSYFAPNAYLIYNFIYLIYECLVKIFHFFTVYKISNVDTFVLVLNSSSIILYDNKFNKISSNKRIGPHNKDILDILFGSLLGDCHAEFRNKGNGTRFCFYQESSHSSYIEWLHSIISDLGYTSTKKPIIQTRLGKKGNVRKVIRFKTWTYSSFNWIYEIWYNDKTKIVPSNIGEYLTPLALAIWIMDDGTKSGVGLKLSTNSFSYSECLLLVKVLYNKFKLKASIQSSGVDNQYVIYIWKESMPLLKEIILPYVHSSMKYKLNIK</sequence>
<protein>
    <submittedName>
        <fullName evidence="3">LAGLIDADG endonuclease</fullName>
    </submittedName>
</protein>
<geneLocation type="mitochondrion" evidence="3"/>
<evidence type="ECO:0000256" key="1">
    <source>
        <dbReference type="ARBA" id="ARBA00002670"/>
    </source>
</evidence>
<dbReference type="SUPFAM" id="SSF55608">
    <property type="entry name" value="Homing endonucleases"/>
    <property type="match status" value="1"/>
</dbReference>
<feature type="domain" description="Homing endonuclease LAGLIDADG" evidence="2">
    <location>
        <begin position="74"/>
        <end position="245"/>
    </location>
</feature>
<reference evidence="3" key="1">
    <citation type="submission" date="2020-06" db="EMBL/GenBank/DDBJ databases">
        <title>The complete mitochondrial genome of two Pisolithus species.</title>
        <authorList>
            <person name="Li Q."/>
        </authorList>
    </citation>
    <scope>NUCLEOTIDE SEQUENCE</scope>
</reference>